<reference evidence="2" key="1">
    <citation type="journal article" date="2023" name="G3 (Bethesda)">
        <title>Whole genome assemblies of Zophobas morio and Tenebrio molitor.</title>
        <authorList>
            <person name="Kaur S."/>
            <person name="Stinson S.A."/>
            <person name="diCenzo G.C."/>
        </authorList>
    </citation>
    <scope>NUCLEOTIDE SEQUENCE</scope>
    <source>
        <strain evidence="2">QUZm001</strain>
    </source>
</reference>
<organism evidence="2 3">
    <name type="scientific">Zophobas morio</name>
    <dbReference type="NCBI Taxonomy" id="2755281"/>
    <lineage>
        <taxon>Eukaryota</taxon>
        <taxon>Metazoa</taxon>
        <taxon>Ecdysozoa</taxon>
        <taxon>Arthropoda</taxon>
        <taxon>Hexapoda</taxon>
        <taxon>Insecta</taxon>
        <taxon>Pterygota</taxon>
        <taxon>Neoptera</taxon>
        <taxon>Endopterygota</taxon>
        <taxon>Coleoptera</taxon>
        <taxon>Polyphaga</taxon>
        <taxon>Cucujiformia</taxon>
        <taxon>Tenebrionidae</taxon>
        <taxon>Zophobas</taxon>
    </lineage>
</organism>
<dbReference type="EMBL" id="JALNTZ010000002">
    <property type="protein sequence ID" value="KAJ3660394.1"/>
    <property type="molecule type" value="Genomic_DNA"/>
</dbReference>
<evidence type="ECO:0000256" key="1">
    <source>
        <dbReference type="SAM" id="SignalP"/>
    </source>
</evidence>
<evidence type="ECO:0000313" key="3">
    <source>
        <dbReference type="Proteomes" id="UP001168821"/>
    </source>
</evidence>
<evidence type="ECO:0000313" key="2">
    <source>
        <dbReference type="EMBL" id="KAJ3660394.1"/>
    </source>
</evidence>
<evidence type="ECO:0008006" key="4">
    <source>
        <dbReference type="Google" id="ProtNLM"/>
    </source>
</evidence>
<feature type="chain" id="PRO_5041435390" description="Secreted protein" evidence="1">
    <location>
        <begin position="17"/>
        <end position="107"/>
    </location>
</feature>
<accession>A0AA38ISU5</accession>
<gene>
    <name evidence="2" type="ORF">Zmor_004844</name>
</gene>
<name>A0AA38ISU5_9CUCU</name>
<dbReference type="AlphaFoldDB" id="A0AA38ISU5"/>
<dbReference type="Proteomes" id="UP001168821">
    <property type="component" value="Unassembled WGS sequence"/>
</dbReference>
<sequence>MRFFWLLLGFLGDCETGLREKSSIKRRTGRRREPLPKGRAHDKIEVVWEMIYGLSCAGLNGLKIFTMKTERVSGSPHGRKLLQMEKKTSRNMCSSGSRLLDFTKKFI</sequence>
<keyword evidence="1" id="KW-0732">Signal</keyword>
<protein>
    <recommendedName>
        <fullName evidence="4">Secreted protein</fullName>
    </recommendedName>
</protein>
<feature type="signal peptide" evidence="1">
    <location>
        <begin position="1"/>
        <end position="16"/>
    </location>
</feature>
<keyword evidence="3" id="KW-1185">Reference proteome</keyword>
<comment type="caution">
    <text evidence="2">The sequence shown here is derived from an EMBL/GenBank/DDBJ whole genome shotgun (WGS) entry which is preliminary data.</text>
</comment>
<proteinExistence type="predicted"/>